<dbReference type="Proteomes" id="UP000680038">
    <property type="component" value="Unassembled WGS sequence"/>
</dbReference>
<gene>
    <name evidence="2" type="ORF">DYBT9275_00871</name>
</gene>
<dbReference type="EMBL" id="CAJRAF010000001">
    <property type="protein sequence ID" value="CAG4991996.1"/>
    <property type="molecule type" value="Genomic_DNA"/>
</dbReference>
<sequence>MFEIHIPQNPDILLQYGLMITIALLLGFAIGQTGHKKAMNEWAGILSKLEYDLDNCLNIRSKFQNDMLRDTGETSSEPLPAEPHLPIEKDDLTKINGIQEEHQQQLNQTGIYTYRQLHHFQPLRLKQELSKWNENYQIRDIVMWQQQAGLAAANKWDDLRELQEELLKNIKS</sequence>
<feature type="transmembrane region" description="Helical" evidence="1">
    <location>
        <begin position="12"/>
        <end position="31"/>
    </location>
</feature>
<dbReference type="RefSeq" id="WP_215237586.1">
    <property type="nucleotide sequence ID" value="NZ_CAJRAF010000001.1"/>
</dbReference>
<dbReference type="AlphaFoldDB" id="A0A916J7X2"/>
<evidence type="ECO:0000313" key="2">
    <source>
        <dbReference type="EMBL" id="CAG4991996.1"/>
    </source>
</evidence>
<protein>
    <submittedName>
        <fullName evidence="2">Uncharacterized protein</fullName>
    </submittedName>
</protein>
<evidence type="ECO:0000313" key="3">
    <source>
        <dbReference type="Proteomes" id="UP000680038"/>
    </source>
</evidence>
<evidence type="ECO:0000256" key="1">
    <source>
        <dbReference type="SAM" id="Phobius"/>
    </source>
</evidence>
<keyword evidence="1" id="KW-0472">Membrane</keyword>
<name>A0A916J7X2_9BACT</name>
<reference evidence="2" key="1">
    <citation type="submission" date="2021-04" db="EMBL/GenBank/DDBJ databases">
        <authorList>
            <person name="Rodrigo-Torres L."/>
            <person name="Arahal R. D."/>
            <person name="Lucena T."/>
        </authorList>
    </citation>
    <scope>NUCLEOTIDE SEQUENCE</scope>
    <source>
        <strain evidence="2">CECT 9275</strain>
    </source>
</reference>
<accession>A0A916J7X2</accession>
<keyword evidence="1" id="KW-0812">Transmembrane</keyword>
<comment type="caution">
    <text evidence="2">The sequence shown here is derived from an EMBL/GenBank/DDBJ whole genome shotgun (WGS) entry which is preliminary data.</text>
</comment>
<organism evidence="2 3">
    <name type="scientific">Dyadobacter helix</name>
    <dbReference type="NCBI Taxonomy" id="2822344"/>
    <lineage>
        <taxon>Bacteria</taxon>
        <taxon>Pseudomonadati</taxon>
        <taxon>Bacteroidota</taxon>
        <taxon>Cytophagia</taxon>
        <taxon>Cytophagales</taxon>
        <taxon>Spirosomataceae</taxon>
        <taxon>Dyadobacter</taxon>
    </lineage>
</organism>
<keyword evidence="3" id="KW-1185">Reference proteome</keyword>
<proteinExistence type="predicted"/>
<keyword evidence="1" id="KW-1133">Transmembrane helix</keyword>